<evidence type="ECO:0000256" key="1">
    <source>
        <dbReference type="SAM" id="MobiDB-lite"/>
    </source>
</evidence>
<dbReference type="GeneID" id="91091245"/>
<sequence>MAMNDNMTDWLQDNLASISEVDLIVPSPPAHSPSTSEEGVLRKSVRIKAKTLQQAIEQETDNNQRDDENDENDDSEDDLELSALQRGRKSINKSEKPKRRIKKPLLARQVEWNDIPSWAGRDDCPLLELPGEILDLCFGTSISNGLTLRDYVSLAGVCRFFRHQMTNTVFSELYYNSEAGKKSGMNPPRTKHSESLFTRTVLADWKYPKKEKITYPKLSYGYIPRGERSSWDEADYIVYKKEQSFARLKYRLRVEIDRRHEIERKTILKNILPKTVFVGTQCRSIMGRVRGRMAGQPPVQKKEDGIPEEPFYLDINEKDGYNDDRDKDKAMNNANYAPPTDISKYAKRRIAQKVAQVKSTTIGGIWETPETDPEDNEEEDEEEEGDDKDKSKGKNDITYWPSVYREKAVEAIHSTHIGKSEAIKEFRITEAEFLCLKHILVANPMNRRAPQQIFWRAAVEALAYRSHGGPFGHQQHIQRSETIIEKGRNTRQRNIEKAKEEGTFSGKKRKHRLLPSEWKEQESKRARTSVSEDQVNNGQNEEEGVKDGDVDMKKEGKDNHQYCEEGCDCQKKMFK</sequence>
<protein>
    <recommendedName>
        <fullName evidence="4">F-box domain-containing protein</fullName>
    </recommendedName>
</protein>
<keyword evidence="3" id="KW-1185">Reference proteome</keyword>
<dbReference type="CDD" id="cd21075">
    <property type="entry name" value="DBD_XPA-like"/>
    <property type="match status" value="1"/>
</dbReference>
<feature type="compositionally biased region" description="Acidic residues" evidence="1">
    <location>
        <begin position="67"/>
        <end position="80"/>
    </location>
</feature>
<evidence type="ECO:0000313" key="3">
    <source>
        <dbReference type="Proteomes" id="UP001355207"/>
    </source>
</evidence>
<feature type="region of interest" description="Disordered" evidence="1">
    <location>
        <begin position="24"/>
        <end position="102"/>
    </location>
</feature>
<feature type="region of interest" description="Disordered" evidence="1">
    <location>
        <begin position="361"/>
        <end position="396"/>
    </location>
</feature>
<feature type="compositionally biased region" description="Acidic residues" evidence="1">
    <location>
        <begin position="369"/>
        <end position="386"/>
    </location>
</feature>
<dbReference type="EMBL" id="CP144098">
    <property type="protein sequence ID" value="WWC85707.1"/>
    <property type="molecule type" value="Genomic_DNA"/>
</dbReference>
<evidence type="ECO:0000313" key="2">
    <source>
        <dbReference type="EMBL" id="WWC85707.1"/>
    </source>
</evidence>
<reference evidence="2 3" key="1">
    <citation type="submission" date="2024-01" db="EMBL/GenBank/DDBJ databases">
        <title>Comparative genomics of Cryptococcus and Kwoniella reveals pathogenesis evolution and contrasting modes of karyotype evolution via chromosome fusion or intercentromeric recombination.</title>
        <authorList>
            <person name="Coelho M.A."/>
            <person name="David-Palma M."/>
            <person name="Shea T."/>
            <person name="Bowers K."/>
            <person name="McGinley-Smith S."/>
            <person name="Mohammad A.W."/>
            <person name="Gnirke A."/>
            <person name="Yurkov A.M."/>
            <person name="Nowrousian M."/>
            <person name="Sun S."/>
            <person name="Cuomo C.A."/>
            <person name="Heitman J."/>
        </authorList>
    </citation>
    <scope>NUCLEOTIDE SEQUENCE [LARGE SCALE GENOMIC DNA]</scope>
    <source>
        <strain evidence="2 3">CBS 6074</strain>
    </source>
</reference>
<dbReference type="Gene3D" id="3.90.530.10">
    <property type="entry name" value="XPA C-terminal domain"/>
    <property type="match status" value="1"/>
</dbReference>
<feature type="region of interest" description="Disordered" evidence="1">
    <location>
        <begin position="494"/>
        <end position="562"/>
    </location>
</feature>
<feature type="region of interest" description="Disordered" evidence="1">
    <location>
        <begin position="314"/>
        <end position="340"/>
    </location>
</feature>
<dbReference type="InterPro" id="IPR037129">
    <property type="entry name" value="XPA_sf"/>
</dbReference>
<dbReference type="AlphaFoldDB" id="A0AAX4JLP1"/>
<dbReference type="RefSeq" id="XP_066072470.1">
    <property type="nucleotide sequence ID" value="XM_066216373.1"/>
</dbReference>
<feature type="compositionally biased region" description="Basic residues" evidence="1">
    <location>
        <begin position="86"/>
        <end position="102"/>
    </location>
</feature>
<evidence type="ECO:0008006" key="4">
    <source>
        <dbReference type="Google" id="ProtNLM"/>
    </source>
</evidence>
<feature type="compositionally biased region" description="Polar residues" evidence="1">
    <location>
        <begin position="528"/>
        <end position="539"/>
    </location>
</feature>
<feature type="compositionally biased region" description="Basic and acidic residues" evidence="1">
    <location>
        <begin position="315"/>
        <end position="330"/>
    </location>
</feature>
<dbReference type="Proteomes" id="UP001355207">
    <property type="component" value="Chromosome 1"/>
</dbReference>
<organism evidence="2 3">
    <name type="scientific">Kwoniella dendrophila CBS 6074</name>
    <dbReference type="NCBI Taxonomy" id="1295534"/>
    <lineage>
        <taxon>Eukaryota</taxon>
        <taxon>Fungi</taxon>
        <taxon>Dikarya</taxon>
        <taxon>Basidiomycota</taxon>
        <taxon>Agaricomycotina</taxon>
        <taxon>Tremellomycetes</taxon>
        <taxon>Tremellales</taxon>
        <taxon>Cryptococcaceae</taxon>
        <taxon>Kwoniella</taxon>
    </lineage>
</organism>
<proteinExistence type="predicted"/>
<accession>A0AAX4JLP1</accession>
<name>A0AAX4JLP1_9TREE</name>
<gene>
    <name evidence="2" type="ORF">L201_000573</name>
</gene>
<feature type="compositionally biased region" description="Basic and acidic residues" evidence="1">
    <location>
        <begin position="543"/>
        <end position="562"/>
    </location>
</feature>